<dbReference type="AlphaFoldDB" id="A0A5N7DIQ5"/>
<name>A0A5N7DIQ5_9EURO</name>
<dbReference type="EMBL" id="ML736754">
    <property type="protein sequence ID" value="KAE8406332.1"/>
    <property type="molecule type" value="Genomic_DNA"/>
</dbReference>
<dbReference type="SMART" id="SM00174">
    <property type="entry name" value="RHO"/>
    <property type="match status" value="1"/>
</dbReference>
<dbReference type="GeneID" id="43675659"/>
<dbReference type="PANTHER" id="PTHR24070">
    <property type="entry name" value="RAS, DI-RAS, AND RHEB FAMILY MEMBERS OF SMALL GTPASE SUPERFAMILY"/>
    <property type="match status" value="1"/>
</dbReference>
<dbReference type="RefSeq" id="XP_031943651.1">
    <property type="nucleotide sequence ID" value="XM_032090968.1"/>
</dbReference>
<dbReference type="InterPro" id="IPR020849">
    <property type="entry name" value="Small_GTPase_Ras-type"/>
</dbReference>
<dbReference type="InterPro" id="IPR005225">
    <property type="entry name" value="Small_GTP-bd"/>
</dbReference>
<accession>A0A5N7DIQ5</accession>
<proteinExistence type="predicted"/>
<dbReference type="Gene3D" id="3.40.50.300">
    <property type="entry name" value="P-loop containing nucleotide triphosphate hydrolases"/>
    <property type="match status" value="1"/>
</dbReference>
<evidence type="ECO:0000313" key="3">
    <source>
        <dbReference type="EMBL" id="KAE8406332.1"/>
    </source>
</evidence>
<dbReference type="SMART" id="SM00173">
    <property type="entry name" value="RAS"/>
    <property type="match status" value="1"/>
</dbReference>
<dbReference type="InterPro" id="IPR027417">
    <property type="entry name" value="P-loop_NTPase"/>
</dbReference>
<keyword evidence="1" id="KW-0547">Nucleotide-binding</keyword>
<dbReference type="PRINTS" id="PR00449">
    <property type="entry name" value="RASTRNSFRMNG"/>
</dbReference>
<dbReference type="GO" id="GO:0005525">
    <property type="term" value="F:GTP binding"/>
    <property type="evidence" value="ECO:0007669"/>
    <property type="project" value="UniProtKB-KW"/>
</dbReference>
<dbReference type="GO" id="GO:0003924">
    <property type="term" value="F:GTPase activity"/>
    <property type="evidence" value="ECO:0007669"/>
    <property type="project" value="InterPro"/>
</dbReference>
<dbReference type="NCBIfam" id="TIGR00231">
    <property type="entry name" value="small_GTP"/>
    <property type="match status" value="1"/>
</dbReference>
<dbReference type="PROSITE" id="PS51421">
    <property type="entry name" value="RAS"/>
    <property type="match status" value="1"/>
</dbReference>
<evidence type="ECO:0000256" key="1">
    <source>
        <dbReference type="ARBA" id="ARBA00022741"/>
    </source>
</evidence>
<gene>
    <name evidence="3" type="ORF">BDV37DRAFT_62495</name>
</gene>
<dbReference type="SMART" id="SM00175">
    <property type="entry name" value="RAB"/>
    <property type="match status" value="1"/>
</dbReference>
<dbReference type="InterPro" id="IPR001806">
    <property type="entry name" value="Small_GTPase"/>
</dbReference>
<dbReference type="Pfam" id="PF00071">
    <property type="entry name" value="Ras"/>
    <property type="match status" value="1"/>
</dbReference>
<dbReference type="FunFam" id="3.40.50.300:FF:001447">
    <property type="entry name" value="Ras-related protein Rab-1B"/>
    <property type="match status" value="1"/>
</dbReference>
<dbReference type="GO" id="GO:0016020">
    <property type="term" value="C:membrane"/>
    <property type="evidence" value="ECO:0007669"/>
    <property type="project" value="InterPro"/>
</dbReference>
<keyword evidence="3" id="KW-0378">Hydrolase</keyword>
<keyword evidence="4" id="KW-1185">Reference proteome</keyword>
<dbReference type="SUPFAM" id="SSF52540">
    <property type="entry name" value="P-loop containing nucleoside triphosphate hydrolases"/>
    <property type="match status" value="1"/>
</dbReference>
<keyword evidence="2" id="KW-0342">GTP-binding</keyword>
<reference evidence="3 4" key="1">
    <citation type="submission" date="2019-04" db="EMBL/GenBank/DDBJ databases">
        <authorList>
            <consortium name="DOE Joint Genome Institute"/>
            <person name="Mondo S."/>
            <person name="Kjaerbolling I."/>
            <person name="Vesth T."/>
            <person name="Frisvad J.C."/>
            <person name="Nybo J.L."/>
            <person name="Theobald S."/>
            <person name="Kildgaard S."/>
            <person name="Isbrandt T."/>
            <person name="Kuo A."/>
            <person name="Sato A."/>
            <person name="Lyhne E.K."/>
            <person name="Kogle M.E."/>
            <person name="Wiebenga A."/>
            <person name="Kun R.S."/>
            <person name="Lubbers R.J."/>
            <person name="Makela M.R."/>
            <person name="Barry K."/>
            <person name="Chovatia M."/>
            <person name="Clum A."/>
            <person name="Daum C."/>
            <person name="Haridas S."/>
            <person name="He G."/>
            <person name="LaButti K."/>
            <person name="Lipzen A."/>
            <person name="Riley R."/>
            <person name="Salamov A."/>
            <person name="Simmons B.A."/>
            <person name="Magnuson J.K."/>
            <person name="Henrissat B."/>
            <person name="Mortensen U.H."/>
            <person name="Larsen T.O."/>
            <person name="Devries R.P."/>
            <person name="Grigoriev I.V."/>
            <person name="Machida M."/>
            <person name="Baker S.E."/>
            <person name="Andersen M.R."/>
            <person name="Cantor M.N."/>
            <person name="Hua S.X."/>
        </authorList>
    </citation>
    <scope>NUCLEOTIDE SEQUENCE [LARGE SCALE GENOMIC DNA]</scope>
    <source>
        <strain evidence="3 4">CBS 119388</strain>
    </source>
</reference>
<dbReference type="OrthoDB" id="5976022at2759"/>
<protein>
    <submittedName>
        <fullName evidence="3">P-loop containing nucleoside triphosphate hydrolase protein</fullName>
    </submittedName>
</protein>
<evidence type="ECO:0000256" key="2">
    <source>
        <dbReference type="ARBA" id="ARBA00023134"/>
    </source>
</evidence>
<dbReference type="Proteomes" id="UP000325579">
    <property type="component" value="Unassembled WGS sequence"/>
</dbReference>
<sequence length="267" mass="29894">MASRMVMYKLVMLGDGGVGKTALMMQMSLRFFVETYDPTTEDEFRQQVVVDGQSCMMDVLDTGGGMKQTAMIDQWIRDGEGFVLVYSISSRSSFIRIKELHHHIQRLKEPFTSSACQALSATSLQPPMPIILVGNKCDIDTGRTVSVEEGYALARELGCRFVEASAKNNINVEAAFLDVVRILQRGRQQALRQATSSSDRLSQRRAAISRSVSDVSMSITRLLSLGRKQPTSHRPGIVETIFESQVTGVNDREQLRTRFDRHGRPEE</sequence>
<evidence type="ECO:0000313" key="4">
    <source>
        <dbReference type="Proteomes" id="UP000325579"/>
    </source>
</evidence>
<organism evidence="3 4">
    <name type="scientific">Aspergillus pseudonomiae</name>
    <dbReference type="NCBI Taxonomy" id="1506151"/>
    <lineage>
        <taxon>Eukaryota</taxon>
        <taxon>Fungi</taxon>
        <taxon>Dikarya</taxon>
        <taxon>Ascomycota</taxon>
        <taxon>Pezizomycotina</taxon>
        <taxon>Eurotiomycetes</taxon>
        <taxon>Eurotiomycetidae</taxon>
        <taxon>Eurotiales</taxon>
        <taxon>Aspergillaceae</taxon>
        <taxon>Aspergillus</taxon>
        <taxon>Aspergillus subgen. Circumdati</taxon>
    </lineage>
</organism>
<dbReference type="GO" id="GO:0007165">
    <property type="term" value="P:signal transduction"/>
    <property type="evidence" value="ECO:0007669"/>
    <property type="project" value="InterPro"/>
</dbReference>
<dbReference type="PROSITE" id="PS51419">
    <property type="entry name" value="RAB"/>
    <property type="match status" value="1"/>
</dbReference>